<dbReference type="GO" id="GO:0051536">
    <property type="term" value="F:iron-sulfur cluster binding"/>
    <property type="evidence" value="ECO:0007669"/>
    <property type="project" value="UniProtKB-KW"/>
</dbReference>
<dbReference type="GO" id="GO:0008168">
    <property type="term" value="F:methyltransferase activity"/>
    <property type="evidence" value="ECO:0007669"/>
    <property type="project" value="InterPro"/>
</dbReference>
<dbReference type="Pfam" id="PF09243">
    <property type="entry name" value="Rsm22"/>
    <property type="match status" value="2"/>
</dbReference>
<evidence type="ECO:0008006" key="11">
    <source>
        <dbReference type="Google" id="ProtNLM"/>
    </source>
</evidence>
<gene>
    <name evidence="9" type="ORF">E1B28_001648</name>
</gene>
<evidence type="ECO:0000313" key="10">
    <source>
        <dbReference type="Proteomes" id="UP001049176"/>
    </source>
</evidence>
<keyword evidence="10" id="KW-1185">Reference proteome</keyword>
<feature type="region of interest" description="Disordered" evidence="8">
    <location>
        <begin position="558"/>
        <end position="602"/>
    </location>
</feature>
<sequence>MQFAARRALNAFLIRETRYSRSFSTSTPVTRQPKPSLDLDPTLHALLRDVDISLSRDKITESPSPRELDVLPPENLTVTPDTDQVEEHVDLLGSLERKSPAAVFGSQRIGATVLPLELQNSINILINDSDKTMLHTDARRLFVNPEGSEEQWNTNYDTRYRTRQQASRHYERDGTAFATIALPAHYSAIMCVLEHLKHRMDSSWKVRRVIDWGAGTGSGLWAALHTFQQNHDSEMEDLKSSNSTIQSYLGIDKRDGLVNIGKRLFRGVDLDNTNVSWQRSFRDDDKIPRSLGHDTLALSAFNLSSLPTHLARKAQVKEMWESGANTLVLIDHNNQTGFENIAEARETLLSMGRKEMQDPATSEWPIRGSHVVAPCPHDGECPLYHHGSSRIVCGFSQRLQTPSFVRRTKHSKSGQEDIGYSYVVVRRGARPIGTTNTRTGRIGAVGLRQLEKEAEARVPFKELALHSEHDPVIKEESQKQHLATGIPSEPLDFQPLKELDAAFRQESYYWPRLVFPPLKRSGHIILDSCTAEGKIMRLTVPRSQGKQPYYDARKSAWGDIFPHEPKNKPQERFQPRSEKRERDGIPTKGWDIGKRRDHAREKHKFSYEVLTESLKEKGKRSRRDRVPPLGRRG</sequence>
<keyword evidence="6" id="KW-0496">Mitochondrion</keyword>
<evidence type="ECO:0000256" key="2">
    <source>
        <dbReference type="ARBA" id="ARBA00022723"/>
    </source>
</evidence>
<dbReference type="InterPro" id="IPR015324">
    <property type="entry name" value="Ribosomal_Rsm22-like"/>
</dbReference>
<evidence type="ECO:0000256" key="5">
    <source>
        <dbReference type="ARBA" id="ARBA00023014"/>
    </source>
</evidence>
<evidence type="ECO:0000256" key="3">
    <source>
        <dbReference type="ARBA" id="ARBA00022946"/>
    </source>
</evidence>
<dbReference type="EMBL" id="CM032181">
    <property type="protein sequence ID" value="KAG7099840.1"/>
    <property type="molecule type" value="Genomic_DNA"/>
</dbReference>
<evidence type="ECO:0000256" key="6">
    <source>
        <dbReference type="ARBA" id="ARBA00023128"/>
    </source>
</evidence>
<evidence type="ECO:0000256" key="1">
    <source>
        <dbReference type="ARBA" id="ARBA00004173"/>
    </source>
</evidence>
<dbReference type="GO" id="GO:0003735">
    <property type="term" value="F:structural constituent of ribosome"/>
    <property type="evidence" value="ECO:0007669"/>
    <property type="project" value="TreeGrafter"/>
</dbReference>
<dbReference type="OrthoDB" id="421327at2759"/>
<comment type="caution">
    <text evidence="9">The sequence shown here is derived from an EMBL/GenBank/DDBJ whole genome shotgun (WGS) entry which is preliminary data.</text>
</comment>
<dbReference type="KEGG" id="more:E1B28_001648"/>
<accession>A0A9P8AFW8</accession>
<evidence type="ECO:0000256" key="7">
    <source>
        <dbReference type="ARBA" id="ARBA00045681"/>
    </source>
</evidence>
<feature type="region of interest" description="Disordered" evidence="8">
    <location>
        <begin position="614"/>
        <end position="633"/>
    </location>
</feature>
<comment type="function">
    <text evidence="7">Mitochondrial ribosome (mitoribosome) assembly factor. Binds at the interface of the head and body domains of the mitochondrial small ribosomal subunit (mt-SSU), occluding the mRNA channel and preventing compaction of the head domain towards the body. Probable inactive methyltransferase: retains the characteristic folding and ability to bind S-adenosyl-L-methionine, but it probably lost its methyltransferase activity.</text>
</comment>
<dbReference type="GO" id="GO:0006412">
    <property type="term" value="P:translation"/>
    <property type="evidence" value="ECO:0007669"/>
    <property type="project" value="InterPro"/>
</dbReference>
<comment type="subcellular location">
    <subcellularLocation>
        <location evidence="1">Mitochondrion</location>
    </subcellularLocation>
</comment>
<dbReference type="AlphaFoldDB" id="A0A9P8AFW8"/>
<dbReference type="PANTHER" id="PTHR13184:SF5">
    <property type="entry name" value="METHYLTRANSFERASE-LIKE PROTEIN 17, MITOCHONDRIAL"/>
    <property type="match status" value="1"/>
</dbReference>
<dbReference type="Proteomes" id="UP001049176">
    <property type="component" value="Chromosome 1"/>
</dbReference>
<dbReference type="GO" id="GO:0005763">
    <property type="term" value="C:mitochondrial small ribosomal subunit"/>
    <property type="evidence" value="ECO:0007669"/>
    <property type="project" value="TreeGrafter"/>
</dbReference>
<protein>
    <recommendedName>
        <fullName evidence="11">Rsm22-domain-containing protein</fullName>
    </recommendedName>
</protein>
<dbReference type="PANTHER" id="PTHR13184">
    <property type="entry name" value="37S RIBOSOMAL PROTEIN S22"/>
    <property type="match status" value="1"/>
</dbReference>
<dbReference type="GO" id="GO:0046872">
    <property type="term" value="F:metal ion binding"/>
    <property type="evidence" value="ECO:0007669"/>
    <property type="project" value="UniProtKB-KW"/>
</dbReference>
<keyword evidence="5" id="KW-0411">Iron-sulfur</keyword>
<name>A0A9P8AFW8_9AGAR</name>
<evidence type="ECO:0000313" key="9">
    <source>
        <dbReference type="EMBL" id="KAG7099840.1"/>
    </source>
</evidence>
<evidence type="ECO:0000256" key="4">
    <source>
        <dbReference type="ARBA" id="ARBA00023004"/>
    </source>
</evidence>
<keyword evidence="3" id="KW-0809">Transit peptide</keyword>
<dbReference type="InterPro" id="IPR052571">
    <property type="entry name" value="Mt_RNA_Methyltransferase"/>
</dbReference>
<evidence type="ECO:0000256" key="8">
    <source>
        <dbReference type="SAM" id="MobiDB-lite"/>
    </source>
</evidence>
<dbReference type="GeneID" id="66070724"/>
<reference evidence="9" key="1">
    <citation type="journal article" date="2021" name="Genome Biol. Evol.">
        <title>The assembled and annotated genome of the fairy-ring fungus Marasmius oreades.</title>
        <authorList>
            <person name="Hiltunen M."/>
            <person name="Ament-Velasquez S.L."/>
            <person name="Johannesson H."/>
        </authorList>
    </citation>
    <scope>NUCLEOTIDE SEQUENCE</scope>
    <source>
        <strain evidence="9">03SP1</strain>
    </source>
</reference>
<keyword evidence="4" id="KW-0408">Iron</keyword>
<dbReference type="RefSeq" id="XP_043016310.1">
    <property type="nucleotide sequence ID" value="XM_043147600.1"/>
</dbReference>
<proteinExistence type="predicted"/>
<keyword evidence="2" id="KW-0479">Metal-binding</keyword>
<organism evidence="9 10">
    <name type="scientific">Marasmius oreades</name>
    <name type="common">fairy-ring Marasmius</name>
    <dbReference type="NCBI Taxonomy" id="181124"/>
    <lineage>
        <taxon>Eukaryota</taxon>
        <taxon>Fungi</taxon>
        <taxon>Dikarya</taxon>
        <taxon>Basidiomycota</taxon>
        <taxon>Agaricomycotina</taxon>
        <taxon>Agaricomycetes</taxon>
        <taxon>Agaricomycetidae</taxon>
        <taxon>Agaricales</taxon>
        <taxon>Marasmiineae</taxon>
        <taxon>Marasmiaceae</taxon>
        <taxon>Marasmius</taxon>
    </lineage>
</organism>